<comment type="caution">
    <text evidence="5">The sequence shown here is derived from an EMBL/GenBank/DDBJ whole genome shotgun (WGS) entry which is preliminary data.</text>
</comment>
<dbReference type="PANTHER" id="PTHR36220:SF1">
    <property type="entry name" value="GAMMA TUBULIN COMPLEX COMPONENT C-TERMINAL DOMAIN-CONTAINING PROTEIN"/>
    <property type="match status" value="1"/>
</dbReference>
<dbReference type="EMBL" id="SLWQ01000004">
    <property type="protein sequence ID" value="TCO40889.1"/>
    <property type="molecule type" value="Genomic_DNA"/>
</dbReference>
<proteinExistence type="predicted"/>
<gene>
    <name evidence="5" type="ORF">EV148_104252</name>
</gene>
<protein>
    <submittedName>
        <fullName evidence="5">FG-GAP repeat protein</fullName>
    </submittedName>
</protein>
<accession>A0A4R2IB14</accession>
<sequence length="469" mass="47804">MSNPLRSFLPLALAAVATTAAAAPANAPQTPAIAFPASLPARLAALQHVQAGGSMAKLPRAPAPSPNGSVPWLEQDVFATDGIQEDTFGSAVAIDGDVAIISAPQPGSDSGGIPAGPGRAYIFRNLGGTWVQTDVLTADDGEAGDFFGYAVAIQGDTALVGAHFATIDGHVQQGAAYVFHHADGAWTQTQKLVAGDGAAQSFFGAAVALDGDHAFVGSYAATIGGHFGQGAVYAYSGVAKGSLQPSGEITNPEGAANDQFGYAVAAHGGSVMIGSPNTKVGDHAAQGAVFLYENDGNGWTQAQQIVADDGLANDAFGLSVSYDDTHALVGVPVGNGFLGEFYAFARDGGAWTQTQKILPPDGATDIFYAVSVALSGDRAVVTYPGYAGGQGRVDLFGLDTGGDWNLLQAYEHPSGDPSDLFPYYGFAAGISGGHFLVGAYGRKVGDNLYQGAAYFYTRDALFADGFDGG</sequence>
<dbReference type="SUPFAM" id="SSF69318">
    <property type="entry name" value="Integrin alpha N-terminal domain"/>
    <property type="match status" value="1"/>
</dbReference>
<evidence type="ECO:0000256" key="2">
    <source>
        <dbReference type="ARBA" id="ARBA00022737"/>
    </source>
</evidence>
<keyword evidence="2" id="KW-0677">Repeat</keyword>
<keyword evidence="3" id="KW-0325">Glycoprotein</keyword>
<feature type="signal peptide" evidence="4">
    <location>
        <begin position="1"/>
        <end position="22"/>
    </location>
</feature>
<keyword evidence="1 4" id="KW-0732">Signal</keyword>
<dbReference type="Gene3D" id="2.130.10.130">
    <property type="entry name" value="Integrin alpha, N-terminal"/>
    <property type="match status" value="2"/>
</dbReference>
<evidence type="ECO:0000256" key="4">
    <source>
        <dbReference type="SAM" id="SignalP"/>
    </source>
</evidence>
<dbReference type="RefSeq" id="WP_131997386.1">
    <property type="nucleotide sequence ID" value="NZ_SLWQ01000004.1"/>
</dbReference>
<evidence type="ECO:0000313" key="6">
    <source>
        <dbReference type="Proteomes" id="UP000294862"/>
    </source>
</evidence>
<dbReference type="PANTHER" id="PTHR36220">
    <property type="entry name" value="UNNAMED PRODUCT"/>
    <property type="match status" value="1"/>
</dbReference>
<reference evidence="5 6" key="1">
    <citation type="journal article" date="2015" name="Stand. Genomic Sci.">
        <title>Genomic Encyclopedia of Bacterial and Archaeal Type Strains, Phase III: the genomes of soil and plant-associated and newly described type strains.</title>
        <authorList>
            <person name="Whitman W.B."/>
            <person name="Woyke T."/>
            <person name="Klenk H.P."/>
            <person name="Zhou Y."/>
            <person name="Lilburn T.G."/>
            <person name="Beck B.J."/>
            <person name="De Vos P."/>
            <person name="Vandamme P."/>
            <person name="Eisen J.A."/>
            <person name="Garrity G."/>
            <person name="Hugenholtz P."/>
            <person name="Kyrpides N.C."/>
        </authorList>
    </citation>
    <scope>NUCLEOTIDE SEQUENCE [LARGE SCALE GENOMIC DNA]</scope>
    <source>
        <strain evidence="5 6">A3</strain>
    </source>
</reference>
<evidence type="ECO:0000313" key="5">
    <source>
        <dbReference type="EMBL" id="TCO40889.1"/>
    </source>
</evidence>
<dbReference type="SMART" id="SM00191">
    <property type="entry name" value="Int_alpha"/>
    <property type="match status" value="4"/>
</dbReference>
<name>A0A4R2IB14_9GAMM</name>
<dbReference type="InterPro" id="IPR013519">
    <property type="entry name" value="Int_alpha_beta-p"/>
</dbReference>
<dbReference type="InterPro" id="IPR013517">
    <property type="entry name" value="FG-GAP"/>
</dbReference>
<evidence type="ECO:0000256" key="1">
    <source>
        <dbReference type="ARBA" id="ARBA00022729"/>
    </source>
</evidence>
<dbReference type="OrthoDB" id="5956752at2"/>
<feature type="chain" id="PRO_5020796543" evidence="4">
    <location>
        <begin position="23"/>
        <end position="469"/>
    </location>
</feature>
<dbReference type="PROSITE" id="PS51470">
    <property type="entry name" value="FG_GAP"/>
    <property type="match status" value="1"/>
</dbReference>
<dbReference type="InterPro" id="IPR028994">
    <property type="entry name" value="Integrin_alpha_N"/>
</dbReference>
<dbReference type="Proteomes" id="UP000294862">
    <property type="component" value="Unassembled WGS sequence"/>
</dbReference>
<evidence type="ECO:0000256" key="3">
    <source>
        <dbReference type="ARBA" id="ARBA00023180"/>
    </source>
</evidence>
<dbReference type="AlphaFoldDB" id="A0A4R2IB14"/>
<organism evidence="5 6">
    <name type="scientific">Dokdonella fugitiva</name>
    <dbReference type="NCBI Taxonomy" id="328517"/>
    <lineage>
        <taxon>Bacteria</taxon>
        <taxon>Pseudomonadati</taxon>
        <taxon>Pseudomonadota</taxon>
        <taxon>Gammaproteobacteria</taxon>
        <taxon>Lysobacterales</taxon>
        <taxon>Rhodanobacteraceae</taxon>
        <taxon>Dokdonella</taxon>
    </lineage>
</organism>
<dbReference type="Pfam" id="PF14312">
    <property type="entry name" value="FG-GAP_2"/>
    <property type="match status" value="6"/>
</dbReference>
<keyword evidence="6" id="KW-1185">Reference proteome</keyword>